<name>A0A5K8AJ53_9BACT</name>
<evidence type="ECO:0000313" key="2">
    <source>
        <dbReference type="Proteomes" id="UP000422108"/>
    </source>
</evidence>
<gene>
    <name evidence="1" type="ORF">DSCOOX_59030</name>
</gene>
<protein>
    <submittedName>
        <fullName evidence="1">Uncharacterized protein</fullName>
    </submittedName>
</protein>
<organism evidence="1 2">
    <name type="scientific">Desulfosarcina ovata subsp. ovata</name>
    <dbReference type="NCBI Taxonomy" id="2752305"/>
    <lineage>
        <taxon>Bacteria</taxon>
        <taxon>Pseudomonadati</taxon>
        <taxon>Thermodesulfobacteriota</taxon>
        <taxon>Desulfobacteria</taxon>
        <taxon>Desulfobacterales</taxon>
        <taxon>Desulfosarcinaceae</taxon>
        <taxon>Desulfosarcina</taxon>
    </lineage>
</organism>
<accession>A0A5K8AJ53</accession>
<evidence type="ECO:0000313" key="1">
    <source>
        <dbReference type="EMBL" id="BBO92723.1"/>
    </source>
</evidence>
<reference evidence="1 2" key="1">
    <citation type="submission" date="2019-11" db="EMBL/GenBank/DDBJ databases">
        <title>Comparative genomics of hydrocarbon-degrading Desulfosarcina strains.</title>
        <authorList>
            <person name="Watanabe M."/>
            <person name="Kojima H."/>
            <person name="Fukui M."/>
        </authorList>
    </citation>
    <scope>NUCLEOTIDE SEQUENCE [LARGE SCALE GENOMIC DNA]</scope>
    <source>
        <strain evidence="2">oXyS1</strain>
    </source>
</reference>
<dbReference type="AlphaFoldDB" id="A0A5K8AJ53"/>
<dbReference type="RefSeq" id="WP_155313431.1">
    <property type="nucleotide sequence ID" value="NZ_AP021879.1"/>
</dbReference>
<dbReference type="EMBL" id="AP021879">
    <property type="protein sequence ID" value="BBO92723.1"/>
    <property type="molecule type" value="Genomic_DNA"/>
</dbReference>
<proteinExistence type="predicted"/>
<keyword evidence="2" id="KW-1185">Reference proteome</keyword>
<dbReference type="Proteomes" id="UP000422108">
    <property type="component" value="Chromosome"/>
</dbReference>
<sequence>MDEVGTKPSLRGFNLGGRVSNNGYCTAHDLRIESAQPKIKENELGLLVGFEITGATVNGSATSSSLLVDFGDIVPDTSGTAVGSWSAACPENLRSLRPILPTPTSWAGH</sequence>